<dbReference type="InterPro" id="IPR002942">
    <property type="entry name" value="S4_RNA-bd"/>
</dbReference>
<dbReference type="SMART" id="SM00363">
    <property type="entry name" value="S4"/>
    <property type="match status" value="1"/>
</dbReference>
<dbReference type="InterPro" id="IPR050188">
    <property type="entry name" value="RluA_PseudoU_synthase"/>
</dbReference>
<dbReference type="InterPro" id="IPR006145">
    <property type="entry name" value="PsdUridine_synth_RsuA/RluA"/>
</dbReference>
<evidence type="ECO:0000313" key="10">
    <source>
        <dbReference type="EMBL" id="MDA5193004.1"/>
    </source>
</evidence>
<evidence type="ECO:0000313" key="11">
    <source>
        <dbReference type="Proteomes" id="UP001141619"/>
    </source>
</evidence>
<evidence type="ECO:0000259" key="9">
    <source>
        <dbReference type="SMART" id="SM00363"/>
    </source>
</evidence>
<keyword evidence="3 8" id="KW-0413">Isomerase</keyword>
<dbReference type="Pfam" id="PF00849">
    <property type="entry name" value="PseudoU_synth_2"/>
    <property type="match status" value="1"/>
</dbReference>
<evidence type="ECO:0000256" key="3">
    <source>
        <dbReference type="ARBA" id="ARBA00023235"/>
    </source>
</evidence>
<proteinExistence type="inferred from homology"/>
<dbReference type="FunFam" id="3.30.2350.10:FF:000006">
    <property type="entry name" value="Pseudouridine synthase"/>
    <property type="match status" value="1"/>
</dbReference>
<dbReference type="GO" id="GO:0160140">
    <property type="term" value="F:23S rRNA pseudouridine(1911/1915/1917) synthase activity"/>
    <property type="evidence" value="ECO:0007669"/>
    <property type="project" value="UniProtKB-EC"/>
</dbReference>
<comment type="function">
    <text evidence="5">Responsible for synthesis of pseudouridine from uracil at positions 1911, 1915 and 1917 in 23S ribosomal RNA.</text>
</comment>
<dbReference type="AlphaFoldDB" id="A0A9X3TWH4"/>
<dbReference type="PANTHER" id="PTHR21600">
    <property type="entry name" value="MITOCHONDRIAL RNA PSEUDOURIDINE SYNTHASE"/>
    <property type="match status" value="1"/>
</dbReference>
<evidence type="ECO:0000256" key="4">
    <source>
        <dbReference type="ARBA" id="ARBA00036882"/>
    </source>
</evidence>
<evidence type="ECO:0000256" key="8">
    <source>
        <dbReference type="RuleBase" id="RU362028"/>
    </source>
</evidence>
<gene>
    <name evidence="10" type="ORF">NYP16_03405</name>
</gene>
<dbReference type="PROSITE" id="PS01129">
    <property type="entry name" value="PSI_RLU"/>
    <property type="match status" value="1"/>
</dbReference>
<dbReference type="PROSITE" id="PS50889">
    <property type="entry name" value="S4"/>
    <property type="match status" value="1"/>
</dbReference>
<dbReference type="Gene3D" id="3.30.2350.10">
    <property type="entry name" value="Pseudouridine synthase"/>
    <property type="match status" value="1"/>
</dbReference>
<accession>A0A9X3TWH4</accession>
<dbReference type="InterPro" id="IPR036986">
    <property type="entry name" value="S4_RNA-bd_sf"/>
</dbReference>
<comment type="catalytic activity">
    <reaction evidence="8">
        <text>a uridine in RNA = a pseudouridine in RNA</text>
        <dbReference type="Rhea" id="RHEA:48348"/>
        <dbReference type="Rhea" id="RHEA-COMP:12068"/>
        <dbReference type="Rhea" id="RHEA-COMP:12069"/>
        <dbReference type="ChEBI" id="CHEBI:65314"/>
        <dbReference type="ChEBI" id="CHEBI:65315"/>
    </reaction>
</comment>
<evidence type="ECO:0000256" key="6">
    <source>
        <dbReference type="PIRSR" id="PIRSR606225-1"/>
    </source>
</evidence>
<dbReference type="Proteomes" id="UP001141619">
    <property type="component" value="Unassembled WGS sequence"/>
</dbReference>
<dbReference type="Pfam" id="PF01479">
    <property type="entry name" value="S4"/>
    <property type="match status" value="1"/>
</dbReference>
<dbReference type="CDD" id="cd02869">
    <property type="entry name" value="PseudoU_synth_RluA_like"/>
    <property type="match status" value="1"/>
</dbReference>
<dbReference type="NCBIfam" id="TIGR00005">
    <property type="entry name" value="rluA_subfam"/>
    <property type="match status" value="1"/>
</dbReference>
<feature type="active site" evidence="6">
    <location>
        <position position="145"/>
    </location>
</feature>
<dbReference type="GO" id="GO:0003723">
    <property type="term" value="F:RNA binding"/>
    <property type="evidence" value="ECO:0007669"/>
    <property type="project" value="UniProtKB-KW"/>
</dbReference>
<sequence length="328" mass="35648">MTDISDQNFDLETLPEDAGQRLDRVLAARLTSLSRSRIQDLIATGQVLIDGTAAASTSLKIKAGQRVTLHVPPPVDPLPRGQDIPLEIVYEDAHLMVINKPAGLVVHPAPGSLESTLVNALIHHCGEHLSGIGGPLRPGIVHRIDKDTSGLMVVAKTDEAHLGLAEQFARHDLDRVYHAIVWGAPMPPSGRVEGAIGRHPSNRQKMAIVKSGGKHAVTHYRTLRRFGPQEKPVAALVECRLETGRTHQIRVHMTHLGHPLLGDSTYGRLTRHVRGLSAELKAELQNFPRQALHATVIGFVHPATGETLKFETGYPSDISCLLESLEGL</sequence>
<comment type="similarity">
    <text evidence="1 8">Belongs to the pseudouridine synthase RluA family.</text>
</comment>
<name>A0A9X3TWH4_9PROT</name>
<dbReference type="SUPFAM" id="SSF55174">
    <property type="entry name" value="Alpha-L RNA-binding motif"/>
    <property type="match status" value="1"/>
</dbReference>
<comment type="caution">
    <text evidence="10">The sequence shown here is derived from an EMBL/GenBank/DDBJ whole genome shotgun (WGS) entry which is preliminary data.</text>
</comment>
<dbReference type="EMBL" id="JANWOI010000001">
    <property type="protein sequence ID" value="MDA5193004.1"/>
    <property type="molecule type" value="Genomic_DNA"/>
</dbReference>
<reference evidence="10" key="2">
    <citation type="journal article" date="2023" name="Syst. Appl. Microbiol.">
        <title>Govania unica gen. nov., sp. nov., a rare biosphere bacterium that represents a novel family in the class Alphaproteobacteria.</title>
        <authorList>
            <person name="Vandamme P."/>
            <person name="Peeters C."/>
            <person name="Hettiarachchi A."/>
            <person name="Cnockaert M."/>
            <person name="Carlier A."/>
        </authorList>
    </citation>
    <scope>NUCLEOTIDE SEQUENCE</scope>
    <source>
        <strain evidence="10">LMG 31809</strain>
    </source>
</reference>
<protein>
    <recommendedName>
        <fullName evidence="8">Pseudouridine synthase</fullName>
        <ecNumber evidence="8">5.4.99.-</ecNumber>
    </recommendedName>
</protein>
<evidence type="ECO:0000256" key="1">
    <source>
        <dbReference type="ARBA" id="ARBA00010876"/>
    </source>
</evidence>
<dbReference type="CDD" id="cd00165">
    <property type="entry name" value="S4"/>
    <property type="match status" value="1"/>
</dbReference>
<keyword evidence="2 7" id="KW-0694">RNA-binding</keyword>
<dbReference type="RefSeq" id="WP_274942703.1">
    <property type="nucleotide sequence ID" value="NZ_JANWOI010000001.1"/>
</dbReference>
<dbReference type="InterPro" id="IPR006224">
    <property type="entry name" value="PsdUridine_synth_RluA-like_CS"/>
</dbReference>
<dbReference type="GO" id="GO:0000455">
    <property type="term" value="P:enzyme-directed rRNA pseudouridine synthesis"/>
    <property type="evidence" value="ECO:0007669"/>
    <property type="project" value="TreeGrafter"/>
</dbReference>
<evidence type="ECO:0000256" key="7">
    <source>
        <dbReference type="PROSITE-ProRule" id="PRU00182"/>
    </source>
</evidence>
<evidence type="ECO:0000256" key="2">
    <source>
        <dbReference type="ARBA" id="ARBA00022884"/>
    </source>
</evidence>
<comment type="catalytic activity">
    <reaction evidence="4">
        <text>uridine(1911/1915/1917) in 23S rRNA = pseudouridine(1911/1915/1917) in 23S rRNA</text>
        <dbReference type="Rhea" id="RHEA:42524"/>
        <dbReference type="Rhea" id="RHEA-COMP:10097"/>
        <dbReference type="Rhea" id="RHEA-COMP:10098"/>
        <dbReference type="ChEBI" id="CHEBI:65314"/>
        <dbReference type="ChEBI" id="CHEBI:65315"/>
        <dbReference type="EC" id="5.4.99.23"/>
    </reaction>
</comment>
<keyword evidence="11" id="KW-1185">Reference proteome</keyword>
<dbReference type="Gene3D" id="3.10.290.10">
    <property type="entry name" value="RNA-binding S4 domain"/>
    <property type="match status" value="1"/>
</dbReference>
<feature type="domain" description="RNA-binding S4" evidence="9">
    <location>
        <begin position="20"/>
        <end position="79"/>
    </location>
</feature>
<dbReference type="InterPro" id="IPR020103">
    <property type="entry name" value="PsdUridine_synth_cat_dom_sf"/>
</dbReference>
<reference evidence="10" key="1">
    <citation type="submission" date="2022-08" db="EMBL/GenBank/DDBJ databases">
        <authorList>
            <person name="Vandamme P."/>
            <person name="Hettiarachchi A."/>
            <person name="Peeters C."/>
            <person name="Cnockaert M."/>
            <person name="Carlier A."/>
        </authorList>
    </citation>
    <scope>NUCLEOTIDE SEQUENCE</scope>
    <source>
        <strain evidence="10">LMG 31809</strain>
    </source>
</reference>
<dbReference type="InterPro" id="IPR006225">
    <property type="entry name" value="PsdUridine_synth_RluC/D"/>
</dbReference>
<dbReference type="PANTHER" id="PTHR21600:SF44">
    <property type="entry name" value="RIBOSOMAL LARGE SUBUNIT PSEUDOURIDINE SYNTHASE D"/>
    <property type="match status" value="1"/>
</dbReference>
<dbReference type="EC" id="5.4.99.-" evidence="8"/>
<dbReference type="SUPFAM" id="SSF55120">
    <property type="entry name" value="Pseudouridine synthase"/>
    <property type="match status" value="1"/>
</dbReference>
<organism evidence="10 11">
    <name type="scientific">Govanella unica</name>
    <dbReference type="NCBI Taxonomy" id="2975056"/>
    <lineage>
        <taxon>Bacteria</taxon>
        <taxon>Pseudomonadati</taxon>
        <taxon>Pseudomonadota</taxon>
        <taxon>Alphaproteobacteria</taxon>
        <taxon>Emcibacterales</taxon>
        <taxon>Govanellaceae</taxon>
        <taxon>Govanella</taxon>
    </lineage>
</organism>
<evidence type="ECO:0000256" key="5">
    <source>
        <dbReference type="ARBA" id="ARBA00056072"/>
    </source>
</evidence>